<keyword evidence="6" id="KW-1185">Reference proteome</keyword>
<evidence type="ECO:0000313" key="6">
    <source>
        <dbReference type="Proteomes" id="UP000326396"/>
    </source>
</evidence>
<dbReference type="OrthoDB" id="1138703at2759"/>
<dbReference type="PANTHER" id="PTHR33248">
    <property type="entry name" value="ZINC ION-BINDING PROTEIN"/>
    <property type="match status" value="1"/>
</dbReference>
<accession>A0A5N6LSD5</accession>
<keyword evidence="1" id="KW-0479">Metal-binding</keyword>
<proteinExistence type="predicted"/>
<name>A0A5N6LSD5_9ASTR</name>
<comment type="caution">
    <text evidence="5">The sequence shown here is derived from an EMBL/GenBank/DDBJ whole genome shotgun (WGS) entry which is preliminary data.</text>
</comment>
<evidence type="ECO:0000313" key="5">
    <source>
        <dbReference type="EMBL" id="KAD2804155.1"/>
    </source>
</evidence>
<evidence type="ECO:0000256" key="2">
    <source>
        <dbReference type="ARBA" id="ARBA00022771"/>
    </source>
</evidence>
<dbReference type="GO" id="GO:0008270">
    <property type="term" value="F:zinc ion binding"/>
    <property type="evidence" value="ECO:0007669"/>
    <property type="project" value="UniProtKB-KW"/>
</dbReference>
<keyword evidence="3" id="KW-0862">Zinc</keyword>
<gene>
    <name evidence="5" type="ORF">E3N88_37532</name>
</gene>
<organism evidence="5 6">
    <name type="scientific">Mikania micrantha</name>
    <name type="common">bitter vine</name>
    <dbReference type="NCBI Taxonomy" id="192012"/>
    <lineage>
        <taxon>Eukaryota</taxon>
        <taxon>Viridiplantae</taxon>
        <taxon>Streptophyta</taxon>
        <taxon>Embryophyta</taxon>
        <taxon>Tracheophyta</taxon>
        <taxon>Spermatophyta</taxon>
        <taxon>Magnoliopsida</taxon>
        <taxon>eudicotyledons</taxon>
        <taxon>Gunneridae</taxon>
        <taxon>Pentapetalae</taxon>
        <taxon>asterids</taxon>
        <taxon>campanulids</taxon>
        <taxon>Asterales</taxon>
        <taxon>Asteraceae</taxon>
        <taxon>Asteroideae</taxon>
        <taxon>Heliantheae alliance</taxon>
        <taxon>Eupatorieae</taxon>
        <taxon>Mikania</taxon>
    </lineage>
</organism>
<evidence type="ECO:0000256" key="1">
    <source>
        <dbReference type="ARBA" id="ARBA00022723"/>
    </source>
</evidence>
<sequence>MSSFSSNQVGILCQCGAATRIRTSWTQANPRRRFYCCVGTCGFVRWADPPATDRAGLLIEGLVHSLKKERCVSSQRARENKRLKWLLIGSWGVFIWRYFDRA</sequence>
<dbReference type="EMBL" id="SZYD01000018">
    <property type="protein sequence ID" value="KAD2804155.1"/>
    <property type="molecule type" value="Genomic_DNA"/>
</dbReference>
<keyword evidence="2" id="KW-0863">Zinc-finger</keyword>
<dbReference type="AlphaFoldDB" id="A0A5N6LSD5"/>
<dbReference type="Proteomes" id="UP000326396">
    <property type="component" value="Linkage Group LG8"/>
</dbReference>
<dbReference type="Pfam" id="PF06839">
    <property type="entry name" value="Zn_ribbon_GRF"/>
    <property type="match status" value="1"/>
</dbReference>
<evidence type="ECO:0000256" key="3">
    <source>
        <dbReference type="ARBA" id="ARBA00022833"/>
    </source>
</evidence>
<feature type="domain" description="GRF-type" evidence="4">
    <location>
        <begin position="12"/>
        <end position="48"/>
    </location>
</feature>
<protein>
    <recommendedName>
        <fullName evidence="4">GRF-type domain-containing protein</fullName>
    </recommendedName>
</protein>
<reference evidence="5 6" key="1">
    <citation type="submission" date="2019-05" db="EMBL/GenBank/DDBJ databases">
        <title>Mikania micrantha, genome provides insights into the molecular mechanism of rapid growth.</title>
        <authorList>
            <person name="Liu B."/>
        </authorList>
    </citation>
    <scope>NUCLEOTIDE SEQUENCE [LARGE SCALE GENOMIC DNA]</scope>
    <source>
        <strain evidence="5">NLD-2019</strain>
        <tissue evidence="5">Leaf</tissue>
    </source>
</reference>
<evidence type="ECO:0000259" key="4">
    <source>
        <dbReference type="Pfam" id="PF06839"/>
    </source>
</evidence>
<dbReference type="InterPro" id="IPR010666">
    <property type="entry name" value="Znf_GRF"/>
</dbReference>